<evidence type="ECO:0000256" key="9">
    <source>
        <dbReference type="PROSITE-ProRule" id="PRU00176"/>
    </source>
</evidence>
<dbReference type="PhylomeDB" id="B4GA12"/>
<feature type="compositionally biased region" description="Gly residues" evidence="11">
    <location>
        <begin position="424"/>
        <end position="434"/>
    </location>
</feature>
<evidence type="ECO:0000256" key="1">
    <source>
        <dbReference type="ARBA" id="ARBA00004123"/>
    </source>
</evidence>
<organism evidence="14">
    <name type="scientific">Drosophila persimilis</name>
    <name type="common">Fruit fly</name>
    <dbReference type="NCBI Taxonomy" id="7234"/>
    <lineage>
        <taxon>Eukaryota</taxon>
        <taxon>Metazoa</taxon>
        <taxon>Ecdysozoa</taxon>
        <taxon>Arthropoda</taxon>
        <taxon>Hexapoda</taxon>
        <taxon>Insecta</taxon>
        <taxon>Pterygota</taxon>
        <taxon>Neoptera</taxon>
        <taxon>Endopterygota</taxon>
        <taxon>Diptera</taxon>
        <taxon>Brachycera</taxon>
        <taxon>Muscomorpha</taxon>
        <taxon>Ephydroidea</taxon>
        <taxon>Drosophilidae</taxon>
        <taxon>Drosophila</taxon>
        <taxon>Sophophora</taxon>
    </lineage>
</organism>
<dbReference type="InterPro" id="IPR006529">
    <property type="entry name" value="U2AF_lg"/>
</dbReference>
<dbReference type="KEGG" id="dpe:6590447"/>
<evidence type="ECO:0000256" key="3">
    <source>
        <dbReference type="ARBA" id="ARBA00022737"/>
    </source>
</evidence>
<name>B4GA12_DROPE</name>
<evidence type="ECO:0000256" key="10">
    <source>
        <dbReference type="RuleBase" id="RU364135"/>
    </source>
</evidence>
<dbReference type="GO" id="GO:0003723">
    <property type="term" value="F:RNA binding"/>
    <property type="evidence" value="ECO:0007669"/>
    <property type="project" value="UniProtKB-UniRule"/>
</dbReference>
<reference evidence="13 14" key="1">
    <citation type="journal article" date="2007" name="Nature">
        <title>Evolution of genes and genomes on the Drosophila phylogeny.</title>
        <authorList>
            <consortium name="Drosophila 12 Genomes Consortium"/>
            <person name="Clark A.G."/>
            <person name="Eisen M.B."/>
            <person name="Smith D.R."/>
            <person name="Bergman C.M."/>
            <person name="Oliver B."/>
            <person name="Markow T.A."/>
            <person name="Kaufman T.C."/>
            <person name="Kellis M."/>
            <person name="Gelbart W."/>
            <person name="Iyer V.N."/>
            <person name="Pollard D.A."/>
            <person name="Sackton T.B."/>
            <person name="Larracuente A.M."/>
            <person name="Singh N.D."/>
            <person name="Abad J.P."/>
            <person name="Abt D.N."/>
            <person name="Adryan B."/>
            <person name="Aguade M."/>
            <person name="Akashi H."/>
            <person name="Anderson W.W."/>
            <person name="Aquadro C.F."/>
            <person name="Ardell D.H."/>
            <person name="Arguello R."/>
            <person name="Artieri C.G."/>
            <person name="Barbash D.A."/>
            <person name="Barker D."/>
            <person name="Barsanti P."/>
            <person name="Batterham P."/>
            <person name="Batzoglou S."/>
            <person name="Begun D."/>
            <person name="Bhutkar A."/>
            <person name="Blanco E."/>
            <person name="Bosak S.A."/>
            <person name="Bradley R.K."/>
            <person name="Brand A.D."/>
            <person name="Brent M.R."/>
            <person name="Brooks A.N."/>
            <person name="Brown R.H."/>
            <person name="Butlin R.K."/>
            <person name="Caggese C."/>
            <person name="Calvi B.R."/>
            <person name="Bernardo de Carvalho A."/>
            <person name="Caspi A."/>
            <person name="Castrezana S."/>
            <person name="Celniker S.E."/>
            <person name="Chang J.L."/>
            <person name="Chapple C."/>
            <person name="Chatterji S."/>
            <person name="Chinwalla A."/>
            <person name="Civetta A."/>
            <person name="Clifton S.W."/>
            <person name="Comeron J.M."/>
            <person name="Costello J.C."/>
            <person name="Coyne J.A."/>
            <person name="Daub J."/>
            <person name="David R.G."/>
            <person name="Delcher A.L."/>
            <person name="Delehaunty K."/>
            <person name="Do C.B."/>
            <person name="Ebling H."/>
            <person name="Edwards K."/>
            <person name="Eickbush T."/>
            <person name="Evans J.D."/>
            <person name="Filipski A."/>
            <person name="Findeiss S."/>
            <person name="Freyhult E."/>
            <person name="Fulton L."/>
            <person name="Fulton R."/>
            <person name="Garcia A.C."/>
            <person name="Gardiner A."/>
            <person name="Garfield D.A."/>
            <person name="Garvin B.E."/>
            <person name="Gibson G."/>
            <person name="Gilbert D."/>
            <person name="Gnerre S."/>
            <person name="Godfrey J."/>
            <person name="Good R."/>
            <person name="Gotea V."/>
            <person name="Gravely B."/>
            <person name="Greenberg A.J."/>
            <person name="Griffiths-Jones S."/>
            <person name="Gross S."/>
            <person name="Guigo R."/>
            <person name="Gustafson E.A."/>
            <person name="Haerty W."/>
            <person name="Hahn M.W."/>
            <person name="Halligan D.L."/>
            <person name="Halpern A.L."/>
            <person name="Halter G.M."/>
            <person name="Han M.V."/>
            <person name="Heger A."/>
            <person name="Hillier L."/>
            <person name="Hinrichs A.S."/>
            <person name="Holmes I."/>
            <person name="Hoskins R.A."/>
            <person name="Hubisz M.J."/>
            <person name="Hultmark D."/>
            <person name="Huntley M.A."/>
            <person name="Jaffe D.B."/>
            <person name="Jagadeeshan S."/>
            <person name="Jeck W.R."/>
            <person name="Johnson J."/>
            <person name="Jones C.D."/>
            <person name="Jordan W.C."/>
            <person name="Karpen G.H."/>
            <person name="Kataoka E."/>
            <person name="Keightley P.D."/>
            <person name="Kheradpour P."/>
            <person name="Kirkness E.F."/>
            <person name="Koerich L.B."/>
            <person name="Kristiansen K."/>
            <person name="Kudrna D."/>
            <person name="Kulathinal R.J."/>
            <person name="Kumar S."/>
            <person name="Kwok R."/>
            <person name="Lander E."/>
            <person name="Langley C.H."/>
            <person name="Lapoint R."/>
            <person name="Lazzaro B.P."/>
            <person name="Lee S.J."/>
            <person name="Levesque L."/>
            <person name="Li R."/>
            <person name="Lin C.F."/>
            <person name="Lin M.F."/>
            <person name="Lindblad-Toh K."/>
            <person name="Llopart A."/>
            <person name="Long M."/>
            <person name="Low L."/>
            <person name="Lozovsky E."/>
            <person name="Lu J."/>
            <person name="Luo M."/>
            <person name="Machado C.A."/>
            <person name="Makalowski W."/>
            <person name="Marzo M."/>
            <person name="Matsuda M."/>
            <person name="Matzkin L."/>
            <person name="McAllister B."/>
            <person name="McBride C.S."/>
            <person name="McKernan B."/>
            <person name="McKernan K."/>
            <person name="Mendez-Lago M."/>
            <person name="Minx P."/>
            <person name="Mollenhauer M.U."/>
            <person name="Montooth K."/>
            <person name="Mount S.M."/>
            <person name="Mu X."/>
            <person name="Myers E."/>
            <person name="Negre B."/>
            <person name="Newfeld S."/>
            <person name="Nielsen R."/>
            <person name="Noor M.A."/>
            <person name="O'Grady P."/>
            <person name="Pachter L."/>
            <person name="Papaceit M."/>
            <person name="Parisi M.J."/>
            <person name="Parisi M."/>
            <person name="Parts L."/>
            <person name="Pedersen J.S."/>
            <person name="Pesole G."/>
            <person name="Phillippy A.M."/>
            <person name="Ponting C.P."/>
            <person name="Pop M."/>
            <person name="Porcelli D."/>
            <person name="Powell J.R."/>
            <person name="Prohaska S."/>
            <person name="Pruitt K."/>
            <person name="Puig M."/>
            <person name="Quesneville H."/>
            <person name="Ram K.R."/>
            <person name="Rand D."/>
            <person name="Rasmussen M.D."/>
            <person name="Reed L.K."/>
            <person name="Reenan R."/>
            <person name="Reily A."/>
            <person name="Remington K.A."/>
            <person name="Rieger T.T."/>
            <person name="Ritchie M.G."/>
            <person name="Robin C."/>
            <person name="Rogers Y.H."/>
            <person name="Rohde C."/>
            <person name="Rozas J."/>
            <person name="Rubenfield M.J."/>
            <person name="Ruiz A."/>
            <person name="Russo S."/>
            <person name="Salzberg S.L."/>
            <person name="Sanchez-Gracia A."/>
            <person name="Saranga D.J."/>
            <person name="Sato H."/>
            <person name="Schaeffer S.W."/>
            <person name="Schatz M.C."/>
            <person name="Schlenke T."/>
            <person name="Schwartz R."/>
            <person name="Segarra C."/>
            <person name="Singh R.S."/>
            <person name="Sirot L."/>
            <person name="Sirota M."/>
            <person name="Sisneros N.B."/>
            <person name="Smith C.D."/>
            <person name="Smith T.F."/>
            <person name="Spieth J."/>
            <person name="Stage D.E."/>
            <person name="Stark A."/>
            <person name="Stephan W."/>
            <person name="Strausberg R.L."/>
            <person name="Strempel S."/>
            <person name="Sturgill D."/>
            <person name="Sutton G."/>
            <person name="Sutton G.G."/>
            <person name="Tao W."/>
            <person name="Teichmann S."/>
            <person name="Tobari Y.N."/>
            <person name="Tomimura Y."/>
            <person name="Tsolas J.M."/>
            <person name="Valente V.L."/>
            <person name="Venter E."/>
            <person name="Venter J.C."/>
            <person name="Vicario S."/>
            <person name="Vieira F.G."/>
            <person name="Vilella A.J."/>
            <person name="Villasante A."/>
            <person name="Walenz B."/>
            <person name="Wang J."/>
            <person name="Wasserman M."/>
            <person name="Watts T."/>
            <person name="Wilson D."/>
            <person name="Wilson R.K."/>
            <person name="Wing R.A."/>
            <person name="Wolfner M.F."/>
            <person name="Wong A."/>
            <person name="Wong G.K."/>
            <person name="Wu C.I."/>
            <person name="Wu G."/>
            <person name="Yamamoto D."/>
            <person name="Yang H.P."/>
            <person name="Yang S.P."/>
            <person name="Yorke J.A."/>
            <person name="Yoshida K."/>
            <person name="Zdobnov E."/>
            <person name="Zhang P."/>
            <person name="Zhang Y."/>
            <person name="Zimin A.V."/>
            <person name="Baldwin J."/>
            <person name="Abdouelleil A."/>
            <person name="Abdulkadir J."/>
            <person name="Abebe A."/>
            <person name="Abera B."/>
            <person name="Abreu J."/>
            <person name="Acer S.C."/>
            <person name="Aftuck L."/>
            <person name="Alexander A."/>
            <person name="An P."/>
            <person name="Anderson E."/>
            <person name="Anderson S."/>
            <person name="Arachi H."/>
            <person name="Azer M."/>
            <person name="Bachantsang P."/>
            <person name="Barry A."/>
            <person name="Bayul T."/>
            <person name="Berlin A."/>
            <person name="Bessette D."/>
            <person name="Bloom T."/>
            <person name="Blye J."/>
            <person name="Boguslavskiy L."/>
            <person name="Bonnet C."/>
            <person name="Boukhgalter B."/>
            <person name="Bourzgui I."/>
            <person name="Brown A."/>
            <person name="Cahill P."/>
            <person name="Channer S."/>
            <person name="Cheshatsang Y."/>
            <person name="Chuda L."/>
            <person name="Citroen M."/>
            <person name="Collymore A."/>
            <person name="Cooke P."/>
            <person name="Costello M."/>
            <person name="D'Aco K."/>
            <person name="Daza R."/>
            <person name="De Haan G."/>
            <person name="DeGray S."/>
            <person name="DeMaso C."/>
            <person name="Dhargay N."/>
            <person name="Dooley K."/>
            <person name="Dooley E."/>
            <person name="Doricent M."/>
            <person name="Dorje P."/>
            <person name="Dorjee K."/>
            <person name="Dupes A."/>
            <person name="Elong R."/>
            <person name="Falk J."/>
            <person name="Farina A."/>
            <person name="Faro S."/>
            <person name="Ferguson D."/>
            <person name="Fisher S."/>
            <person name="Foley C.D."/>
            <person name="Franke A."/>
            <person name="Friedrich D."/>
            <person name="Gadbois L."/>
            <person name="Gearin G."/>
            <person name="Gearin C.R."/>
            <person name="Giannoukos G."/>
            <person name="Goode T."/>
            <person name="Graham J."/>
            <person name="Grandbois E."/>
            <person name="Grewal S."/>
            <person name="Gyaltsen K."/>
            <person name="Hafez N."/>
            <person name="Hagos B."/>
            <person name="Hall J."/>
            <person name="Henson C."/>
            <person name="Hollinger A."/>
            <person name="Honan T."/>
            <person name="Huard M.D."/>
            <person name="Hughes L."/>
            <person name="Hurhula B."/>
            <person name="Husby M.E."/>
            <person name="Kamat A."/>
            <person name="Kanga B."/>
            <person name="Kashin S."/>
            <person name="Khazanovich D."/>
            <person name="Kisner P."/>
            <person name="Lance K."/>
            <person name="Lara M."/>
            <person name="Lee W."/>
            <person name="Lennon N."/>
            <person name="Letendre F."/>
            <person name="LeVine R."/>
            <person name="Lipovsky A."/>
            <person name="Liu X."/>
            <person name="Liu J."/>
            <person name="Liu S."/>
            <person name="Lokyitsang T."/>
            <person name="Lokyitsang Y."/>
            <person name="Lubonja R."/>
            <person name="Lui A."/>
            <person name="MacDonald P."/>
            <person name="Magnisalis V."/>
            <person name="Maru K."/>
            <person name="Matthews C."/>
            <person name="McCusker W."/>
            <person name="McDonough S."/>
            <person name="Mehta T."/>
            <person name="Meldrim J."/>
            <person name="Meneus L."/>
            <person name="Mihai O."/>
            <person name="Mihalev A."/>
            <person name="Mihova T."/>
            <person name="Mittelman R."/>
            <person name="Mlenga V."/>
            <person name="Montmayeur A."/>
            <person name="Mulrain L."/>
            <person name="Navidi A."/>
            <person name="Naylor J."/>
            <person name="Negash T."/>
            <person name="Nguyen T."/>
            <person name="Nguyen N."/>
            <person name="Nicol R."/>
            <person name="Norbu C."/>
            <person name="Norbu N."/>
            <person name="Novod N."/>
            <person name="O'Neill B."/>
            <person name="Osman S."/>
            <person name="Markiewicz E."/>
            <person name="Oyono O.L."/>
            <person name="Patti C."/>
            <person name="Phunkhang P."/>
            <person name="Pierre F."/>
            <person name="Priest M."/>
            <person name="Raghuraman S."/>
            <person name="Rege F."/>
            <person name="Reyes R."/>
            <person name="Rise C."/>
            <person name="Rogov P."/>
            <person name="Ross K."/>
            <person name="Ryan E."/>
            <person name="Settipalli S."/>
            <person name="Shea T."/>
            <person name="Sherpa N."/>
            <person name="Shi L."/>
            <person name="Shih D."/>
            <person name="Sparrow T."/>
            <person name="Spaulding J."/>
            <person name="Stalker J."/>
            <person name="Stange-Thomann N."/>
            <person name="Stavropoulos S."/>
            <person name="Stone C."/>
            <person name="Strader C."/>
            <person name="Tesfaye S."/>
            <person name="Thomson T."/>
            <person name="Thoulutsang Y."/>
            <person name="Thoulutsang D."/>
            <person name="Topham K."/>
            <person name="Topping I."/>
            <person name="Tsamla T."/>
            <person name="Vassiliev H."/>
            <person name="Vo A."/>
            <person name="Wangchuk T."/>
            <person name="Wangdi T."/>
            <person name="Weiand M."/>
            <person name="Wilkinson J."/>
            <person name="Wilson A."/>
            <person name="Yadav S."/>
            <person name="Young G."/>
            <person name="Yu Q."/>
            <person name="Zembek L."/>
            <person name="Zhong D."/>
            <person name="Zimmer A."/>
            <person name="Zwirko Z."/>
            <person name="Jaffe D.B."/>
            <person name="Alvarez P."/>
            <person name="Brockman W."/>
            <person name="Butler J."/>
            <person name="Chin C."/>
            <person name="Gnerre S."/>
            <person name="Grabherr M."/>
            <person name="Kleber M."/>
            <person name="Mauceli E."/>
            <person name="MacCallum I."/>
        </authorList>
    </citation>
    <scope>NUCLEOTIDE SEQUENCE [LARGE SCALE GENOMIC DNA]</scope>
    <source>
        <strain evidence="14">MSH-3 / Tucson 14011-0111.49</strain>
    </source>
</reference>
<comment type="similarity">
    <text evidence="10">Belongs to the splicing factor SR family.</text>
</comment>
<feature type="compositionally biased region" description="Basic residues" evidence="11">
    <location>
        <begin position="39"/>
        <end position="51"/>
    </location>
</feature>
<evidence type="ECO:0000256" key="2">
    <source>
        <dbReference type="ARBA" id="ARBA00022664"/>
    </source>
</evidence>
<dbReference type="GO" id="GO:0000398">
    <property type="term" value="P:mRNA splicing, via spliceosome"/>
    <property type="evidence" value="ECO:0007669"/>
    <property type="project" value="UniProtKB-ARBA"/>
</dbReference>
<dbReference type="SMART" id="SM00360">
    <property type="entry name" value="RRM"/>
    <property type="match status" value="3"/>
</dbReference>
<dbReference type="CDD" id="cd12230">
    <property type="entry name" value="RRM1_U2AF65"/>
    <property type="match status" value="1"/>
</dbReference>
<keyword evidence="6 10" id="KW-0539">Nucleus</keyword>
<evidence type="ECO:0000256" key="6">
    <source>
        <dbReference type="ARBA" id="ARBA00023242"/>
    </source>
</evidence>
<dbReference type="NCBIfam" id="TIGR01642">
    <property type="entry name" value="U2AF_lg"/>
    <property type="match status" value="1"/>
</dbReference>
<dbReference type="PANTHER" id="PTHR23139">
    <property type="entry name" value="RNA-BINDING PROTEIN"/>
    <property type="match status" value="1"/>
</dbReference>
<keyword evidence="3" id="KW-0677">Repeat</keyword>
<evidence type="ECO:0000256" key="11">
    <source>
        <dbReference type="SAM" id="MobiDB-lite"/>
    </source>
</evidence>
<dbReference type="InterPro" id="IPR012677">
    <property type="entry name" value="Nucleotide-bd_a/b_plait_sf"/>
</dbReference>
<evidence type="ECO:0000256" key="7">
    <source>
        <dbReference type="ARBA" id="ARBA00053913"/>
    </source>
</evidence>
<dbReference type="PROSITE" id="PS50102">
    <property type="entry name" value="RRM"/>
    <property type="match status" value="2"/>
</dbReference>
<comment type="subunit">
    <text evidence="8">Forms a heterodimer with the U2AF small subunit.</text>
</comment>
<dbReference type="SMR" id="B4GA12"/>
<dbReference type="STRING" id="7234.B4GA12"/>
<dbReference type="EMBL" id="CH479181">
    <property type="protein sequence ID" value="EDW31764.1"/>
    <property type="molecule type" value="Genomic_DNA"/>
</dbReference>
<evidence type="ECO:0000256" key="5">
    <source>
        <dbReference type="ARBA" id="ARBA00023187"/>
    </source>
</evidence>
<evidence type="ECO:0000313" key="13">
    <source>
        <dbReference type="EMBL" id="EDW31764.1"/>
    </source>
</evidence>
<dbReference type="GO" id="GO:0005634">
    <property type="term" value="C:nucleus"/>
    <property type="evidence" value="ECO:0007669"/>
    <property type="project" value="UniProtKB-SubCell"/>
</dbReference>
<dbReference type="HOGENOM" id="CLU_021795_4_2_1"/>
<dbReference type="GO" id="GO:0033119">
    <property type="term" value="P:negative regulation of RNA splicing"/>
    <property type="evidence" value="ECO:0007669"/>
    <property type="project" value="EnsemblMetazoa"/>
</dbReference>
<comment type="subcellular location">
    <subcellularLocation>
        <location evidence="1 10">Nucleus</location>
    </subcellularLocation>
</comment>
<dbReference type="FunFam" id="3.30.70.330:FF:000097">
    <property type="entry name" value="U2 snRNP auxiliary factor large subunit"/>
    <property type="match status" value="1"/>
</dbReference>
<keyword evidence="2 10" id="KW-0507">mRNA processing</keyword>
<dbReference type="OrthoDB" id="10266058at2759"/>
<dbReference type="FunFam" id="3.30.70.330:FF:000074">
    <property type="entry name" value="U2 snRNP auxiliary factor large subunit"/>
    <property type="match status" value="1"/>
</dbReference>
<feature type="region of interest" description="Disordered" evidence="11">
    <location>
        <begin position="1"/>
        <end position="76"/>
    </location>
</feature>
<accession>B4GA12</accession>
<evidence type="ECO:0000256" key="8">
    <source>
        <dbReference type="ARBA" id="ARBA00064859"/>
    </source>
</evidence>
<keyword evidence="14" id="KW-1185">Reference proteome</keyword>
<keyword evidence="5 10" id="KW-0508">mRNA splicing</keyword>
<dbReference type="CDD" id="cd12232">
    <property type="entry name" value="RRM3_U2AF65"/>
    <property type="match status" value="1"/>
</dbReference>
<sequence>MEKRLSHRNRSGSKSEQAVSCYTRPRSRNRSRSKDRSRSHSRSRSRSRSRATRSSVMARKSLTKRRRHGPSLWDVPPEGYAHVTPMQYKAMQASGQITARIQSDTQPTADTAAIAMVTRQARRLYVGNIPFGVTEDDIMAFFNQQFLLLGDDCGGQLCLDGKAVLSCQANLDKNFAFIEFRSMQEATQATTFDGISFRGQVLKIRRPHDYHPVGSVGAAAGAGSIPDAVGGCASSAAAKSRSSSADTGSLGSQAISNLVPDSPHKIYIGGLPTCLNETQIKELLLSFGQLRGFNLVKDPSTTLSKGYAFFEYVDPLLTEQVIANLNGMQLGDRRLIVQRSIPSGRYAGIQQIPIQVPGLVATSLTGSTAGLNNATQVLCLLNMVLPEELLDNEEYEDIRADIEQECSKYGEVLSLKIPRPQASGGEGEGGGGGDSATRPKGCGKVYVHFGTIEDSEKALGALSGRKFSGRIVIGSFFDRDKYLSEDF</sequence>
<dbReference type="Pfam" id="PF00076">
    <property type="entry name" value="RRM_1"/>
    <property type="match status" value="1"/>
</dbReference>
<comment type="function">
    <text evidence="7">Necessary for the splicing of pre-mRNA. Binds to the polypyrimidine tract of introns early during spliceosome assembly.</text>
</comment>
<dbReference type="eggNOG" id="KOG0120">
    <property type="taxonomic scope" value="Eukaryota"/>
</dbReference>
<dbReference type="InterPro" id="IPR035979">
    <property type="entry name" value="RBD_domain_sf"/>
</dbReference>
<dbReference type="Proteomes" id="UP000008744">
    <property type="component" value="Unassembled WGS sequence"/>
</dbReference>
<dbReference type="OMA" id="IVMTSFY"/>
<evidence type="ECO:0000259" key="12">
    <source>
        <dbReference type="PROSITE" id="PS50102"/>
    </source>
</evidence>
<dbReference type="Gene3D" id="3.30.70.330">
    <property type="match status" value="3"/>
</dbReference>
<dbReference type="SUPFAM" id="SSF54928">
    <property type="entry name" value="RNA-binding domain, RBD"/>
    <property type="match status" value="2"/>
</dbReference>
<feature type="domain" description="RRM" evidence="12">
    <location>
        <begin position="264"/>
        <end position="342"/>
    </location>
</feature>
<proteinExistence type="inferred from homology"/>
<feature type="compositionally biased region" description="Basic residues" evidence="11">
    <location>
        <begin position="1"/>
        <end position="11"/>
    </location>
</feature>
<evidence type="ECO:0000313" key="14">
    <source>
        <dbReference type="Proteomes" id="UP000008744"/>
    </source>
</evidence>
<keyword evidence="4 9" id="KW-0694">RNA-binding</keyword>
<dbReference type="InterPro" id="IPR000504">
    <property type="entry name" value="RRM_dom"/>
</dbReference>
<evidence type="ECO:0000256" key="4">
    <source>
        <dbReference type="ARBA" id="ARBA00022884"/>
    </source>
</evidence>
<dbReference type="CDD" id="cd12231">
    <property type="entry name" value="RRM2_U2AF65"/>
    <property type="match status" value="1"/>
</dbReference>
<gene>
    <name evidence="13" type="primary">Dper\GL11290</name>
    <name evidence="13" type="ORF">Dper_GL11290</name>
</gene>
<protein>
    <recommendedName>
        <fullName evidence="10">Splicing factor U2AF subunit</fullName>
    </recommendedName>
    <alternativeName>
        <fullName evidence="10">U2 snRNP auxiliary factor large subunit</fullName>
    </alternativeName>
</protein>
<feature type="region of interest" description="Disordered" evidence="11">
    <location>
        <begin position="418"/>
        <end position="437"/>
    </location>
</feature>
<feature type="domain" description="RRM" evidence="12">
    <location>
        <begin position="122"/>
        <end position="209"/>
    </location>
</feature>
<dbReference type="AlphaFoldDB" id="B4GA12"/>